<feature type="region of interest" description="Disordered" evidence="1">
    <location>
        <begin position="409"/>
        <end position="428"/>
    </location>
</feature>
<evidence type="ECO:0000256" key="1">
    <source>
        <dbReference type="SAM" id="MobiDB-lite"/>
    </source>
</evidence>
<dbReference type="Proteomes" id="UP001431783">
    <property type="component" value="Unassembled WGS sequence"/>
</dbReference>
<feature type="compositionally biased region" description="Basic and acidic residues" evidence="1">
    <location>
        <begin position="1466"/>
        <end position="1480"/>
    </location>
</feature>
<feature type="region of interest" description="Disordered" evidence="1">
    <location>
        <begin position="1458"/>
        <end position="1497"/>
    </location>
</feature>
<sequence length="1497" mass="170556">MRFSKVQSENVPSTSKLKSFVGKSDEVNVEIGKIVEFHGLNRQNRNSAMKYLSFSDEYSKNTLDVFPEVFFTPFASKTNVAKEMDVVSEDTEENFGILQNLSNVGQVKTGISKVIHIATNDPTKNNTRNLTYANDIRTSCRVNDFPNSKICREIDKPASKNIQNFEYLKKRIEQDRLKTHAKVSNSKDEMKAKKKSEETLPNKKKCDEISEDLKQAFAGLEKMGNSIKEKPSQRENVSERSSVRTPIGDYLRSQRRDFATKNPFIYSNDLTQSLSKKLYPKKSNVEARAQFVQMKVEVPEDAKKESLNKSPEADMKTSQNVSRKNSFYHEMVRRSEANKKTIEKKKEIDIVPENSTFCVFNAMKESFDEVCATKKVYLGSRPSMKQYAQMIMADEVKSCNELSQMKNKSFSNTNSNVENPKIEFSENEDPKLPASEMYLYNLETTKHNRPQSSGSIGISNGNKSNEIQSTRGAILNTQKYFKTEEPEERDFKTFDVTAILEKKQKRSPDSLLGSVHYEPLVIEDLHVTIGENSESHKEDDFSFKPKISQIPIRTSDVMPKHNVLEKFAAIERAPGSPVYKIRGDLTFDSSTKRIQKNANATHEKQKPRPQVSNAKSKGVAVQEHATKKPSTAKPKSKKMVVKLTPSKQLYSPPQKNDHDDLKRTLLKNPSKLLEIAGEIMDKNQYLNFLLDLKSRKEIRNFWWKKIYDGILSSLKLTETFTTKTKRSEKSNIKVKSSFPSDATKMKSKKAMKVIKKESFNLESLFIAPKKERKKEKIIVVKEKPAMPNLTKRLTTKSLRATPNSEVNPNIISIEKDTDNMRSKSANLKSPKGNQMLKSDTNQDSTNRRNLSSQHRESVSSKNNSLPYTLKKYLETPDLTTKKSNVRNVENKRAVENFQNVFVLGEELKMPKLKYTVACVGMPNEFEKFNGKQIVEEELIVNKSQRNLEDIASSQLLSKSTHLKDVETTSMLEEECFKEIQLQAEEGMKSFSDYKNEDTSKGCDGLNHGSITEIDISENVDEKPPTSSLQLAEMNNVVVKTRSDKDSVFEIPEHLITDESIGDGIDNSVELSAQPSSEKSFLKPDNDINQNSDLNMNASENSHIHLDEGEMNVFAKEAPRSIASSIKDSSDLDNYFDVLSFPISSTRSEIEECRVKMMDTGEFDDSSDVFSNRSAPASSACSAAREYMNAARRAASITSNTGEILQRDALFDDMRKSNQKLMIGAKPTGNMNFQTRRKFENPLSKFVSKKKTTHSGHVSNVQHSQESIPDTHVENTAKVRVIRTKSLSEVLKDDPYFLTRLREQKKPPPYVTPRRVEEAPRKFEYRYHDFRRKYDVGGKPSAKSQPRKKDFFEKFRDLIQTKRPFGEDNQRSQGEEAEQTRPKLATKFNEKIKCVEDDKAADSEKSDKADGAATDRNTNSTRNFCNSLLLKSKFGSWRFVHTKMEHIDEDELMTWVQEHPHTPMSRSRTDNSKGDENDKHNVIHVPWISSSANAEEDN</sequence>
<feature type="compositionally biased region" description="Basic and acidic residues" evidence="1">
    <location>
        <begin position="1361"/>
        <end position="1380"/>
    </location>
</feature>
<feature type="region of interest" description="Disordered" evidence="1">
    <location>
        <begin position="300"/>
        <end position="321"/>
    </location>
</feature>
<feature type="compositionally biased region" description="Polar residues" evidence="1">
    <location>
        <begin position="1487"/>
        <end position="1497"/>
    </location>
</feature>
<feature type="region of interest" description="Disordered" evidence="1">
    <location>
        <begin position="796"/>
        <end position="865"/>
    </location>
</feature>
<evidence type="ECO:0000313" key="2">
    <source>
        <dbReference type="EMBL" id="KAK9875662.1"/>
    </source>
</evidence>
<organism evidence="2 3">
    <name type="scientific">Henosepilachna vigintioctopunctata</name>
    <dbReference type="NCBI Taxonomy" id="420089"/>
    <lineage>
        <taxon>Eukaryota</taxon>
        <taxon>Metazoa</taxon>
        <taxon>Ecdysozoa</taxon>
        <taxon>Arthropoda</taxon>
        <taxon>Hexapoda</taxon>
        <taxon>Insecta</taxon>
        <taxon>Pterygota</taxon>
        <taxon>Neoptera</taxon>
        <taxon>Endopterygota</taxon>
        <taxon>Coleoptera</taxon>
        <taxon>Polyphaga</taxon>
        <taxon>Cucujiformia</taxon>
        <taxon>Coccinelloidea</taxon>
        <taxon>Coccinellidae</taxon>
        <taxon>Epilachninae</taxon>
        <taxon>Epilachnini</taxon>
        <taxon>Henosepilachna</taxon>
    </lineage>
</organism>
<feature type="region of interest" description="Disordered" evidence="1">
    <location>
        <begin position="227"/>
        <end position="248"/>
    </location>
</feature>
<dbReference type="EMBL" id="JARQZJ010000034">
    <property type="protein sequence ID" value="KAK9875662.1"/>
    <property type="molecule type" value="Genomic_DNA"/>
</dbReference>
<feature type="compositionally biased region" description="Basic and acidic residues" evidence="1">
    <location>
        <begin position="1387"/>
        <end position="1409"/>
    </location>
</feature>
<gene>
    <name evidence="2" type="ORF">WA026_009458</name>
</gene>
<reference evidence="2 3" key="1">
    <citation type="submission" date="2023-03" db="EMBL/GenBank/DDBJ databases">
        <title>Genome insight into feeding habits of ladybird beetles.</title>
        <authorList>
            <person name="Li H.-S."/>
            <person name="Huang Y.-H."/>
            <person name="Pang H."/>
        </authorList>
    </citation>
    <scope>NUCLEOTIDE SEQUENCE [LARGE SCALE GENOMIC DNA]</scope>
    <source>
        <strain evidence="2">SYSU_2023b</strain>
        <tissue evidence="2">Whole body</tissue>
    </source>
</reference>
<feature type="region of interest" description="Disordered" evidence="1">
    <location>
        <begin position="1361"/>
        <end position="1420"/>
    </location>
</feature>
<protein>
    <submittedName>
        <fullName evidence="2">Uncharacterized protein</fullName>
    </submittedName>
</protein>
<keyword evidence="3" id="KW-1185">Reference proteome</keyword>
<feature type="compositionally biased region" description="Basic and acidic residues" evidence="1">
    <location>
        <begin position="227"/>
        <end position="242"/>
    </location>
</feature>
<feature type="compositionally biased region" description="Polar residues" evidence="1">
    <location>
        <begin position="409"/>
        <end position="418"/>
    </location>
</feature>
<feature type="region of interest" description="Disordered" evidence="1">
    <location>
        <begin position="598"/>
        <end position="661"/>
    </location>
</feature>
<comment type="caution">
    <text evidence="2">The sequence shown here is derived from an EMBL/GenBank/DDBJ whole genome shotgun (WGS) entry which is preliminary data.</text>
</comment>
<name>A0AAW1U4P9_9CUCU</name>
<proteinExistence type="predicted"/>
<feature type="compositionally biased region" description="Basic and acidic residues" evidence="1">
    <location>
        <begin position="300"/>
        <end position="315"/>
    </location>
</feature>
<feature type="compositionally biased region" description="Basic and acidic residues" evidence="1">
    <location>
        <begin position="185"/>
        <end position="203"/>
    </location>
</feature>
<feature type="compositionally biased region" description="Polar residues" evidence="1">
    <location>
        <begin position="645"/>
        <end position="654"/>
    </location>
</feature>
<feature type="compositionally biased region" description="Polar residues" evidence="1">
    <location>
        <begin position="796"/>
        <end position="810"/>
    </location>
</feature>
<feature type="compositionally biased region" description="Polar residues" evidence="1">
    <location>
        <begin position="822"/>
        <end position="852"/>
    </location>
</feature>
<feature type="region of interest" description="Disordered" evidence="1">
    <location>
        <begin position="178"/>
        <end position="203"/>
    </location>
</feature>
<accession>A0AAW1U4P9</accession>
<evidence type="ECO:0000313" key="3">
    <source>
        <dbReference type="Proteomes" id="UP001431783"/>
    </source>
</evidence>